<name>A0A0K2UPY3_LEPSM</name>
<sequence length="63" mass="7736">MWLFVFDLSINERSNWERVASYRCKITRLFSCRHLRSKKTADLNARKIYFSLLLYTCIYSLFF</sequence>
<protein>
    <submittedName>
        <fullName evidence="1">Uncharacterized protein</fullName>
    </submittedName>
</protein>
<dbReference type="AlphaFoldDB" id="A0A0K2UPY3"/>
<dbReference type="EMBL" id="HACA01022947">
    <property type="protein sequence ID" value="CDW40308.1"/>
    <property type="molecule type" value="Transcribed_RNA"/>
</dbReference>
<organism evidence="1">
    <name type="scientific">Lepeophtheirus salmonis</name>
    <name type="common">Salmon louse</name>
    <name type="synonym">Caligus salmonis</name>
    <dbReference type="NCBI Taxonomy" id="72036"/>
    <lineage>
        <taxon>Eukaryota</taxon>
        <taxon>Metazoa</taxon>
        <taxon>Ecdysozoa</taxon>
        <taxon>Arthropoda</taxon>
        <taxon>Crustacea</taxon>
        <taxon>Multicrustacea</taxon>
        <taxon>Hexanauplia</taxon>
        <taxon>Copepoda</taxon>
        <taxon>Siphonostomatoida</taxon>
        <taxon>Caligidae</taxon>
        <taxon>Lepeophtheirus</taxon>
    </lineage>
</organism>
<reference evidence="1" key="1">
    <citation type="submission" date="2014-05" db="EMBL/GenBank/DDBJ databases">
        <authorList>
            <person name="Chronopoulou M."/>
        </authorList>
    </citation>
    <scope>NUCLEOTIDE SEQUENCE</scope>
    <source>
        <tissue evidence="1">Whole organism</tissue>
    </source>
</reference>
<evidence type="ECO:0000313" key="1">
    <source>
        <dbReference type="EMBL" id="CDW40308.1"/>
    </source>
</evidence>
<proteinExistence type="predicted"/>
<accession>A0A0K2UPY3</accession>